<evidence type="ECO:0000256" key="1">
    <source>
        <dbReference type="SAM" id="MobiDB-lite"/>
    </source>
</evidence>
<dbReference type="STRING" id="2025994.A0A2T2ZUD6"/>
<gene>
    <name evidence="2" type="ORF">BD289DRAFT_161572</name>
</gene>
<reference evidence="2 3" key="1">
    <citation type="journal article" date="2018" name="Mycol. Prog.">
        <title>Coniella lustricola, a new species from submerged detritus.</title>
        <authorList>
            <person name="Raudabaugh D.B."/>
            <person name="Iturriaga T."/>
            <person name="Carver A."/>
            <person name="Mondo S."/>
            <person name="Pangilinan J."/>
            <person name="Lipzen A."/>
            <person name="He G."/>
            <person name="Amirebrahimi M."/>
            <person name="Grigoriev I.V."/>
            <person name="Miller A.N."/>
        </authorList>
    </citation>
    <scope>NUCLEOTIDE SEQUENCE [LARGE SCALE GENOMIC DNA]</scope>
    <source>
        <strain evidence="2 3">B22-T-1</strain>
    </source>
</reference>
<feature type="region of interest" description="Disordered" evidence="1">
    <location>
        <begin position="186"/>
        <end position="226"/>
    </location>
</feature>
<evidence type="ECO:0000313" key="3">
    <source>
        <dbReference type="Proteomes" id="UP000241462"/>
    </source>
</evidence>
<organism evidence="2 3">
    <name type="scientific">Coniella lustricola</name>
    <dbReference type="NCBI Taxonomy" id="2025994"/>
    <lineage>
        <taxon>Eukaryota</taxon>
        <taxon>Fungi</taxon>
        <taxon>Dikarya</taxon>
        <taxon>Ascomycota</taxon>
        <taxon>Pezizomycotina</taxon>
        <taxon>Sordariomycetes</taxon>
        <taxon>Sordariomycetidae</taxon>
        <taxon>Diaporthales</taxon>
        <taxon>Schizoparmaceae</taxon>
        <taxon>Coniella</taxon>
    </lineage>
</organism>
<feature type="region of interest" description="Disordered" evidence="1">
    <location>
        <begin position="785"/>
        <end position="820"/>
    </location>
</feature>
<feature type="compositionally biased region" description="Polar residues" evidence="1">
    <location>
        <begin position="586"/>
        <end position="601"/>
    </location>
</feature>
<feature type="compositionally biased region" description="Basic and acidic residues" evidence="1">
    <location>
        <begin position="836"/>
        <end position="846"/>
    </location>
</feature>
<name>A0A2T2ZUD6_9PEZI</name>
<sequence>MLIMQHPSTNLLASSPHILRNVHASPPIATRLDLPSRHVDADNLEDTYVQFILHCNPGVPIESDTTVLREAFRTPPKSGGKSFSTWALFELITQFQSKEIKTWGELALKLGVEPPDQDKGQSSQKIQQYAVRLKRWMHSMHVDAFFEYLLDNPHPYWIDVPTDLNPVCEDGRDGVAAEDDMALRSLLPHIRPRRGRKRPDDENSSRSPNQRFKMEQESTHANSSGQDLEQLDMWSAQANARNNNYLFAQDPFGRVNMNIGHSGSWTGQDFAQTPVTAHPYTAVTPANANPFWADQTASEAKSGLTPTRPKTSRRHGAKVVSSAWRSGGPGGSGKTRGRPPINRRASSASTGQGQGQGQNEGTSVASPFNTFSAGPSNSPPSTFKQHSHQHPSPHMLDASITHPLMSMAANVPSSTMLSPAQHGVESQQQQQQQHDYNISLQGETQIHNPRVNRNRLSLQVPARVGAEVRLATPHAQPTPVVMVNGAVTSTANPTPILSHHHPDIETALGGSSEVQFIDPFGPSVAATVATHSMYNLQYQQSHHPESSHVQHHLAQSSQNTTSIYSTTTNMAQQATQQGYQHHRQHFQTPPQTLYQQKQPTPGSVSVAGSAASRLSTVAPSTATTTGFAKRRLPPTAVAVQTASVHFPDAADRTNMDALESLFTYELLSAAWTDAQGIPIAACGIDEATAVAHEMVENVRRQANGAQGFLMNLSALAGMTWLRTAPAPGAQRQLQVRRIGEIVEEGREKSVYDIHWDLQLGDVRSGFGLREAIAKDEWVRGGWNKRRGSSIGTQQQVHHRHSDAGLEHAGRHGPGGGVGNDNNEINAMLSHETLHNEDVTEEGEHNGSVENSSSDAEVWRRRYHGLLKVMQDQHEEMTDFRKAMVDLMRRNAGDAME</sequence>
<dbReference type="GO" id="GO:0003688">
    <property type="term" value="F:DNA replication origin binding"/>
    <property type="evidence" value="ECO:0007669"/>
    <property type="project" value="TreeGrafter"/>
</dbReference>
<dbReference type="InterPro" id="IPR018562">
    <property type="entry name" value="ARS-binding_2"/>
</dbReference>
<keyword evidence="3" id="KW-1185">Reference proteome</keyword>
<dbReference type="AlphaFoldDB" id="A0A2T2ZUD6"/>
<accession>A0A2T2ZUD6</accession>
<dbReference type="PANTHER" id="PTHR42048">
    <property type="entry name" value="ARS-BINDING PROTEIN 2"/>
    <property type="match status" value="1"/>
</dbReference>
<protein>
    <submittedName>
        <fullName evidence="2">ARS binding protein 2-domain-containing protein</fullName>
    </submittedName>
</protein>
<dbReference type="InParanoid" id="A0A2T2ZUD6"/>
<dbReference type="OrthoDB" id="2104370at2759"/>
<evidence type="ECO:0000313" key="2">
    <source>
        <dbReference type="EMBL" id="PSR77004.1"/>
    </source>
</evidence>
<feature type="compositionally biased region" description="Polar residues" evidence="1">
    <location>
        <begin position="359"/>
        <end position="384"/>
    </location>
</feature>
<feature type="region of interest" description="Disordered" evidence="1">
    <location>
        <begin position="414"/>
        <end position="434"/>
    </location>
</feature>
<dbReference type="Pfam" id="PF09441">
    <property type="entry name" value="Abp2"/>
    <property type="match status" value="1"/>
</dbReference>
<dbReference type="Proteomes" id="UP000241462">
    <property type="component" value="Unassembled WGS sequence"/>
</dbReference>
<feature type="compositionally biased region" description="Polar residues" evidence="1">
    <location>
        <begin position="296"/>
        <end position="309"/>
    </location>
</feature>
<dbReference type="PANTHER" id="PTHR42048:SF1">
    <property type="entry name" value="ARS-BINDING PROTEIN 2"/>
    <property type="match status" value="1"/>
</dbReference>
<dbReference type="EMBL" id="KZ678679">
    <property type="protein sequence ID" value="PSR77004.1"/>
    <property type="molecule type" value="Genomic_DNA"/>
</dbReference>
<feature type="region of interest" description="Disordered" evidence="1">
    <location>
        <begin position="584"/>
        <end position="606"/>
    </location>
</feature>
<feature type="region of interest" description="Disordered" evidence="1">
    <location>
        <begin position="836"/>
        <end position="855"/>
    </location>
</feature>
<feature type="region of interest" description="Disordered" evidence="1">
    <location>
        <begin position="296"/>
        <end position="397"/>
    </location>
</feature>
<proteinExistence type="predicted"/>